<evidence type="ECO:0000256" key="7">
    <source>
        <dbReference type="ARBA" id="ARBA00023136"/>
    </source>
</evidence>
<accession>A0A0P1EDD3</accession>
<feature type="transmembrane region" description="Helical" evidence="9">
    <location>
        <begin position="231"/>
        <end position="252"/>
    </location>
</feature>
<protein>
    <recommendedName>
        <fullName evidence="9">TRAP transporter small permease protein</fullName>
    </recommendedName>
</protein>
<feature type="transmembrane region" description="Helical" evidence="9">
    <location>
        <begin position="145"/>
        <end position="162"/>
    </location>
</feature>
<evidence type="ECO:0000313" key="12">
    <source>
        <dbReference type="Proteomes" id="UP000050783"/>
    </source>
</evidence>
<dbReference type="EMBL" id="CYPU01000036">
    <property type="protein sequence ID" value="CUH47783.1"/>
    <property type="molecule type" value="Genomic_DNA"/>
</dbReference>
<evidence type="ECO:0000256" key="1">
    <source>
        <dbReference type="ARBA" id="ARBA00004429"/>
    </source>
</evidence>
<comment type="function">
    <text evidence="9">Part of the tripartite ATP-independent periplasmic (TRAP) transport system.</text>
</comment>
<dbReference type="InterPro" id="IPR007387">
    <property type="entry name" value="TRAP_DctQ"/>
</dbReference>
<keyword evidence="2 9" id="KW-0813">Transport</keyword>
<dbReference type="STRING" id="81569.RUM4293_03659"/>
<evidence type="ECO:0000256" key="6">
    <source>
        <dbReference type="ARBA" id="ARBA00022989"/>
    </source>
</evidence>
<evidence type="ECO:0000259" key="10">
    <source>
        <dbReference type="Pfam" id="PF04290"/>
    </source>
</evidence>
<name>A0A0P1EDD3_9RHOB</name>
<dbReference type="GeneID" id="55493182"/>
<evidence type="ECO:0000256" key="2">
    <source>
        <dbReference type="ARBA" id="ARBA00022448"/>
    </source>
</evidence>
<dbReference type="GO" id="GO:0005886">
    <property type="term" value="C:plasma membrane"/>
    <property type="evidence" value="ECO:0007669"/>
    <property type="project" value="UniProtKB-SubCell"/>
</dbReference>
<evidence type="ECO:0000256" key="4">
    <source>
        <dbReference type="ARBA" id="ARBA00022519"/>
    </source>
</evidence>
<dbReference type="Pfam" id="PF04290">
    <property type="entry name" value="DctQ"/>
    <property type="match status" value="1"/>
</dbReference>
<evidence type="ECO:0000256" key="5">
    <source>
        <dbReference type="ARBA" id="ARBA00022692"/>
    </source>
</evidence>
<comment type="similarity">
    <text evidence="8 9">Belongs to the TRAP transporter small permease family.</text>
</comment>
<dbReference type="GO" id="GO:0022857">
    <property type="term" value="F:transmembrane transporter activity"/>
    <property type="evidence" value="ECO:0007669"/>
    <property type="project" value="UniProtKB-UniRule"/>
</dbReference>
<organism evidence="11 12">
    <name type="scientific">Ruegeria atlantica</name>
    <dbReference type="NCBI Taxonomy" id="81569"/>
    <lineage>
        <taxon>Bacteria</taxon>
        <taxon>Pseudomonadati</taxon>
        <taxon>Pseudomonadota</taxon>
        <taxon>Alphaproteobacteria</taxon>
        <taxon>Rhodobacterales</taxon>
        <taxon>Roseobacteraceae</taxon>
        <taxon>Ruegeria</taxon>
    </lineage>
</organism>
<dbReference type="InterPro" id="IPR055348">
    <property type="entry name" value="DctQ"/>
</dbReference>
<feature type="transmembrane region" description="Helical" evidence="9">
    <location>
        <begin position="183"/>
        <end position="205"/>
    </location>
</feature>
<comment type="subunit">
    <text evidence="9">The complex comprises the extracytoplasmic solute receptor protein and the two transmembrane proteins.</text>
</comment>
<comment type="caution">
    <text evidence="9">Lacks conserved residue(s) required for the propagation of feature annotation.</text>
</comment>
<reference evidence="11 12" key="1">
    <citation type="submission" date="2015-09" db="EMBL/GenBank/DDBJ databases">
        <authorList>
            <consortium name="Swine Surveillance"/>
        </authorList>
    </citation>
    <scope>NUCLEOTIDE SEQUENCE [LARGE SCALE GENOMIC DNA]</scope>
    <source>
        <strain evidence="11 12">CECT 4292</strain>
    </source>
</reference>
<dbReference type="PANTHER" id="PTHR35011:SF4">
    <property type="entry name" value="SLL1102 PROTEIN"/>
    <property type="match status" value="1"/>
</dbReference>
<keyword evidence="7 9" id="KW-0472">Membrane</keyword>
<dbReference type="OrthoDB" id="4250245at2"/>
<keyword evidence="6 9" id="KW-1133">Transmembrane helix</keyword>
<evidence type="ECO:0000256" key="3">
    <source>
        <dbReference type="ARBA" id="ARBA00022475"/>
    </source>
</evidence>
<dbReference type="PANTHER" id="PTHR35011">
    <property type="entry name" value="2,3-DIKETO-L-GULONATE TRAP TRANSPORTER SMALL PERMEASE PROTEIN YIAM"/>
    <property type="match status" value="1"/>
</dbReference>
<evidence type="ECO:0000256" key="8">
    <source>
        <dbReference type="ARBA" id="ARBA00038436"/>
    </source>
</evidence>
<dbReference type="AlphaFoldDB" id="A0A0P1EDD3"/>
<keyword evidence="5 9" id="KW-0812">Transmembrane</keyword>
<feature type="transmembrane region" description="Helical" evidence="9">
    <location>
        <begin position="64"/>
        <end position="85"/>
    </location>
</feature>
<gene>
    <name evidence="11" type="ORF">RUA4292_01959</name>
</gene>
<sequence>MHKNSGGPIEWLIPLAFVATASWLVWHLPAFLLDWLPYTSESLKSQVTEIYLRSDVTPELPGVFGGYVDIIDVAALVLLPFLAVIGTKTVRPATMEFQGSTIMDRFALFIGRVTMMMIAIMTIVMLYEVFMRYIVEKPTEWANEMTLWFASFVFLMSGYYAMQQRSHIRIFLLYDAVPRWLQHVFDTVSTILIVLFAFFLVYGSYKQVFVNKLYKWELYGSAFNPPIPATLQPMVLIVITLVAMQAILNLIADWNKEPEIHTDEPDEDEIEMIKRAVGQD</sequence>
<keyword evidence="4 9" id="KW-0997">Cell inner membrane</keyword>
<evidence type="ECO:0000256" key="9">
    <source>
        <dbReference type="RuleBase" id="RU369079"/>
    </source>
</evidence>
<keyword evidence="3" id="KW-1003">Cell membrane</keyword>
<proteinExistence type="inferred from homology"/>
<feature type="transmembrane region" description="Helical" evidence="9">
    <location>
        <begin position="106"/>
        <end position="125"/>
    </location>
</feature>
<evidence type="ECO:0000313" key="11">
    <source>
        <dbReference type="EMBL" id="CUH47783.1"/>
    </source>
</evidence>
<dbReference type="Proteomes" id="UP000050783">
    <property type="component" value="Unassembled WGS sequence"/>
</dbReference>
<feature type="domain" description="Tripartite ATP-independent periplasmic transporters DctQ component" evidence="10">
    <location>
        <begin position="121"/>
        <end position="251"/>
    </location>
</feature>
<dbReference type="RefSeq" id="WP_058277419.1">
    <property type="nucleotide sequence ID" value="NZ_CYPU01000036.1"/>
</dbReference>
<comment type="subcellular location">
    <subcellularLocation>
        <location evidence="1 9">Cell inner membrane</location>
        <topology evidence="1 9">Multi-pass membrane protein</topology>
    </subcellularLocation>
</comment>
<feature type="transmembrane region" description="Helical" evidence="9">
    <location>
        <begin position="12"/>
        <end position="33"/>
    </location>
</feature>